<dbReference type="AlphaFoldDB" id="A0A8J3BCA6"/>
<evidence type="ECO:0008006" key="4">
    <source>
        <dbReference type="Google" id="ProtNLM"/>
    </source>
</evidence>
<evidence type="ECO:0000313" key="2">
    <source>
        <dbReference type="EMBL" id="GGK10556.1"/>
    </source>
</evidence>
<gene>
    <name evidence="2" type="ORF">GCM10010123_45680</name>
</gene>
<proteinExistence type="predicted"/>
<accession>A0A8J3BCA6</accession>
<reference evidence="2" key="2">
    <citation type="submission" date="2020-09" db="EMBL/GenBank/DDBJ databases">
        <authorList>
            <person name="Sun Q."/>
            <person name="Ohkuma M."/>
        </authorList>
    </citation>
    <scope>NUCLEOTIDE SEQUENCE</scope>
    <source>
        <strain evidence="2">JCM 3090</strain>
    </source>
</reference>
<name>A0A8J3BCA6_9ACTN</name>
<evidence type="ECO:0000256" key="1">
    <source>
        <dbReference type="SAM" id="MobiDB-lite"/>
    </source>
</evidence>
<dbReference type="EMBL" id="BMQB01000014">
    <property type="protein sequence ID" value="GGK10556.1"/>
    <property type="molecule type" value="Genomic_DNA"/>
</dbReference>
<dbReference type="InterPro" id="IPR025649">
    <property type="entry name" value="DUF4360"/>
</dbReference>
<dbReference type="Proteomes" id="UP000649739">
    <property type="component" value="Unassembled WGS sequence"/>
</dbReference>
<feature type="region of interest" description="Disordered" evidence="1">
    <location>
        <begin position="1"/>
        <end position="20"/>
    </location>
</feature>
<organism evidence="2 3">
    <name type="scientific">Pilimelia anulata</name>
    <dbReference type="NCBI Taxonomy" id="53371"/>
    <lineage>
        <taxon>Bacteria</taxon>
        <taxon>Bacillati</taxon>
        <taxon>Actinomycetota</taxon>
        <taxon>Actinomycetes</taxon>
        <taxon>Micromonosporales</taxon>
        <taxon>Micromonosporaceae</taxon>
        <taxon>Pilimelia</taxon>
    </lineage>
</organism>
<reference evidence="2" key="1">
    <citation type="journal article" date="2014" name="Int. J. Syst. Evol. Microbiol.">
        <title>Complete genome sequence of Corynebacterium casei LMG S-19264T (=DSM 44701T), isolated from a smear-ripened cheese.</title>
        <authorList>
            <consortium name="US DOE Joint Genome Institute (JGI-PGF)"/>
            <person name="Walter F."/>
            <person name="Albersmeier A."/>
            <person name="Kalinowski J."/>
            <person name="Ruckert C."/>
        </authorList>
    </citation>
    <scope>NUCLEOTIDE SEQUENCE</scope>
    <source>
        <strain evidence="2">JCM 3090</strain>
    </source>
</reference>
<keyword evidence="3" id="KW-1185">Reference proteome</keyword>
<dbReference type="PANTHER" id="PTHR38847:SF1">
    <property type="entry name" value="PSEUDOURIDINE SYNTHASE RSUA_RLUA-LIKE DOMAIN-CONTAINING PROTEIN"/>
    <property type="match status" value="1"/>
</dbReference>
<evidence type="ECO:0000313" key="3">
    <source>
        <dbReference type="Proteomes" id="UP000649739"/>
    </source>
</evidence>
<sequence>MALVAGLSAGGAPGQPRPAREYGIDVQNINGSGCRKKDTAVALSNDNLAVTVLYAGFTAEVTQKVKDARKDCKLMLKIRAPRGNRYVVTNVVQRGYADLADGAAGSLAAVYGYPGATPLYRAERTFKPGSAPWQDTTPATQQWSDCDAHKPFRVDTDIAVTGKSDSTIGSSLTIDSTDADAASTTFGLRWEKC</sequence>
<dbReference type="PANTHER" id="PTHR38847">
    <property type="match status" value="1"/>
</dbReference>
<protein>
    <recommendedName>
        <fullName evidence="4">DUF4360 domain-containing protein</fullName>
    </recommendedName>
</protein>
<comment type="caution">
    <text evidence="2">The sequence shown here is derived from an EMBL/GenBank/DDBJ whole genome shotgun (WGS) entry which is preliminary data.</text>
</comment>
<dbReference type="Pfam" id="PF14273">
    <property type="entry name" value="DUF4360"/>
    <property type="match status" value="1"/>
</dbReference>